<sequence>MEKKHKLLTFYVKCLVISLPVLLLVAFYAYKDPFMVLRSYADYDHSWVVQDEGAVAWKKYKQQGRSCHYNSFVMGTSCTKAFPCSIWQRHINGHPFRFFSNAEGLGDVSLKLEALEGQPGQKIENLLLVVERSFFEKESAQGGIMHLMPPEVTGKSWASYQTEFLQSFFYPKFLVPYLKYAFTGYRDPKASGVFYDNLPSRDRVTNEALLPEEAEIKRLGERYWQQGEWNSESRKPRETSLAPRVLGERQIRMLADLQNFCERHHTNLKMVIGPNYQRERFNPDDLDILLHIFGPQCVYDYSHDDRFIDFHDYYDMSHYRARVGEAIMKEIYGKR</sequence>
<dbReference type="KEGG" id="poc:NCTC13071_00583"/>
<dbReference type="GeneID" id="85011481"/>
<evidence type="ECO:0000256" key="1">
    <source>
        <dbReference type="SAM" id="Phobius"/>
    </source>
</evidence>
<evidence type="ECO:0000313" key="2">
    <source>
        <dbReference type="EMBL" id="VEH14606.1"/>
    </source>
</evidence>
<dbReference type="RefSeq" id="WP_018920643.1">
    <property type="nucleotide sequence ID" value="NZ_LR134384.1"/>
</dbReference>
<keyword evidence="1" id="KW-0472">Membrane</keyword>
<protein>
    <submittedName>
        <fullName evidence="2">Uncharacterized protein</fullName>
    </submittedName>
</protein>
<gene>
    <name evidence="2" type="ORF">NCTC13071_00583</name>
</gene>
<keyword evidence="1" id="KW-0812">Transmembrane</keyword>
<proteinExistence type="predicted"/>
<dbReference type="EMBL" id="LR134384">
    <property type="protein sequence ID" value="VEH14606.1"/>
    <property type="molecule type" value="Genomic_DNA"/>
</dbReference>
<reference evidence="2 3" key="1">
    <citation type="submission" date="2018-12" db="EMBL/GenBank/DDBJ databases">
        <authorList>
            <consortium name="Pathogen Informatics"/>
        </authorList>
    </citation>
    <scope>NUCLEOTIDE SEQUENCE [LARGE SCALE GENOMIC DNA]</scope>
    <source>
        <strain evidence="2 3">NCTC13071</strain>
    </source>
</reference>
<feature type="transmembrane region" description="Helical" evidence="1">
    <location>
        <begin position="7"/>
        <end position="30"/>
    </location>
</feature>
<name>A0A448L3R3_9BACT</name>
<dbReference type="Proteomes" id="UP000274578">
    <property type="component" value="Chromosome 1"/>
</dbReference>
<accession>A0A448L3R3</accession>
<evidence type="ECO:0000313" key="3">
    <source>
        <dbReference type="Proteomes" id="UP000274578"/>
    </source>
</evidence>
<dbReference type="AlphaFoldDB" id="A0A448L3R3"/>
<keyword evidence="1" id="KW-1133">Transmembrane helix</keyword>
<organism evidence="2 3">
    <name type="scientific">Segatella oris</name>
    <dbReference type="NCBI Taxonomy" id="28135"/>
    <lineage>
        <taxon>Bacteria</taxon>
        <taxon>Pseudomonadati</taxon>
        <taxon>Bacteroidota</taxon>
        <taxon>Bacteroidia</taxon>
        <taxon>Bacteroidales</taxon>
        <taxon>Prevotellaceae</taxon>
        <taxon>Segatella</taxon>
    </lineage>
</organism>